<keyword evidence="3 13" id="KW-0812">Transmembrane</keyword>
<evidence type="ECO:0000256" key="3">
    <source>
        <dbReference type="ARBA" id="ARBA00022692"/>
    </source>
</evidence>
<dbReference type="InterPro" id="IPR048286">
    <property type="entry name" value="Integrin_alpha_Ig-like_3"/>
</dbReference>
<evidence type="ECO:0000256" key="4">
    <source>
        <dbReference type="ARBA" id="ARBA00022729"/>
    </source>
</evidence>
<feature type="chain" id="PRO_5035342573" description="Integrin alpha-PS1" evidence="13">
    <location>
        <begin position="21"/>
        <end position="1065"/>
    </location>
</feature>
<dbReference type="PANTHER" id="PTHR23220">
    <property type="entry name" value="INTEGRIN ALPHA"/>
    <property type="match status" value="1"/>
</dbReference>
<accession>A0A8I6TDU4</accession>
<dbReference type="GO" id="GO:0007157">
    <property type="term" value="P:heterophilic cell-cell adhesion via plasma membrane cell adhesion molecules"/>
    <property type="evidence" value="ECO:0007669"/>
    <property type="project" value="UniProtKB-ARBA"/>
</dbReference>
<keyword evidence="4 13" id="KW-0732">Signal</keyword>
<dbReference type="SUPFAM" id="SSF69179">
    <property type="entry name" value="Integrin domains"/>
    <property type="match status" value="3"/>
</dbReference>
<dbReference type="Gene3D" id="2.60.40.1510">
    <property type="entry name" value="ntegrin, alpha v. Chain A, domain 3"/>
    <property type="match status" value="1"/>
</dbReference>
<dbReference type="InterPro" id="IPR048285">
    <property type="entry name" value="Integrin_alpha_Ig-like_2"/>
</dbReference>
<evidence type="ECO:0000256" key="13">
    <source>
        <dbReference type="RuleBase" id="RU003762"/>
    </source>
</evidence>
<feature type="signal peptide" evidence="13">
    <location>
        <begin position="1"/>
        <end position="20"/>
    </location>
</feature>
<evidence type="ECO:0000256" key="9">
    <source>
        <dbReference type="ARBA" id="ARBA00023136"/>
    </source>
</evidence>
<dbReference type="EnsemblMetazoa" id="XM_014386709.2">
    <property type="protein sequence ID" value="XP_014242195.1"/>
    <property type="gene ID" value="LOC106662536"/>
</dbReference>
<feature type="domain" description="Integrin alpha first immunoglubulin-like" evidence="14">
    <location>
        <begin position="459"/>
        <end position="631"/>
    </location>
</feature>
<dbReference type="AlphaFoldDB" id="A0A8I6TDU4"/>
<dbReference type="GeneID" id="106662536"/>
<protein>
    <recommendedName>
        <fullName evidence="19">Integrin alpha-PS1</fullName>
    </recommendedName>
</protein>
<evidence type="ECO:0000256" key="6">
    <source>
        <dbReference type="ARBA" id="ARBA00022889"/>
    </source>
</evidence>
<dbReference type="Gene3D" id="2.60.40.1530">
    <property type="entry name" value="ntegrin, alpha v. Chain A, domain 4"/>
    <property type="match status" value="1"/>
</dbReference>
<dbReference type="GO" id="GO:0009897">
    <property type="term" value="C:external side of plasma membrane"/>
    <property type="evidence" value="ECO:0007669"/>
    <property type="project" value="TreeGrafter"/>
</dbReference>
<dbReference type="SUPFAM" id="SSF69318">
    <property type="entry name" value="Integrin alpha N-terminal domain"/>
    <property type="match status" value="1"/>
</dbReference>
<dbReference type="RefSeq" id="XP_014242195.1">
    <property type="nucleotide sequence ID" value="XM_014386709.2"/>
</dbReference>
<feature type="domain" description="Integrin alpha second immunoglobulin-like" evidence="15">
    <location>
        <begin position="632"/>
        <end position="770"/>
    </location>
</feature>
<comment type="similarity">
    <text evidence="2 13">Belongs to the integrin alpha chain family.</text>
</comment>
<keyword evidence="6 13" id="KW-0130">Cell adhesion</keyword>
<evidence type="ECO:0000313" key="17">
    <source>
        <dbReference type="EnsemblMetazoa" id="XP_014242195.1"/>
    </source>
</evidence>
<evidence type="ECO:0000256" key="8">
    <source>
        <dbReference type="ARBA" id="ARBA00023037"/>
    </source>
</evidence>
<dbReference type="Proteomes" id="UP000494040">
    <property type="component" value="Unassembled WGS sequence"/>
</dbReference>
<dbReference type="OrthoDB" id="5317514at2759"/>
<keyword evidence="7 13" id="KW-1133">Transmembrane helix</keyword>
<feature type="transmembrane region" description="Helical" evidence="13">
    <location>
        <begin position="1010"/>
        <end position="1032"/>
    </location>
</feature>
<dbReference type="GO" id="GO:0033627">
    <property type="term" value="P:cell adhesion mediated by integrin"/>
    <property type="evidence" value="ECO:0007669"/>
    <property type="project" value="TreeGrafter"/>
</dbReference>
<evidence type="ECO:0000256" key="7">
    <source>
        <dbReference type="ARBA" id="ARBA00022989"/>
    </source>
</evidence>
<dbReference type="InterPro" id="IPR013649">
    <property type="entry name" value="Integrin_alpha_Ig-like_1"/>
</dbReference>
<keyword evidence="9 13" id="KW-0472">Membrane</keyword>
<evidence type="ECO:0000256" key="2">
    <source>
        <dbReference type="ARBA" id="ARBA00008054"/>
    </source>
</evidence>
<evidence type="ECO:0000256" key="5">
    <source>
        <dbReference type="ARBA" id="ARBA00022737"/>
    </source>
</evidence>
<dbReference type="InterPro" id="IPR013517">
    <property type="entry name" value="FG-GAP"/>
</dbReference>
<dbReference type="Pfam" id="PF20806">
    <property type="entry name" value="Integrin_A_Ig_3"/>
    <property type="match status" value="1"/>
</dbReference>
<comment type="subcellular location">
    <subcellularLocation>
        <location evidence="1 13">Membrane</location>
        <topology evidence="1 13">Single-pass type I membrane protein</topology>
    </subcellularLocation>
</comment>
<feature type="repeat" description="FG-GAP" evidence="12">
    <location>
        <begin position="25"/>
        <end position="95"/>
    </location>
</feature>
<dbReference type="Gene3D" id="2.130.10.130">
    <property type="entry name" value="Integrin alpha, N-terminal"/>
    <property type="match status" value="1"/>
</dbReference>
<dbReference type="GO" id="GO:0008305">
    <property type="term" value="C:integrin complex"/>
    <property type="evidence" value="ECO:0007669"/>
    <property type="project" value="InterPro"/>
</dbReference>
<dbReference type="SMART" id="SM00191">
    <property type="entry name" value="Int_alpha"/>
    <property type="match status" value="5"/>
</dbReference>
<evidence type="ECO:0000256" key="11">
    <source>
        <dbReference type="ARBA" id="ARBA00023180"/>
    </source>
</evidence>
<evidence type="ECO:0000313" key="18">
    <source>
        <dbReference type="Proteomes" id="UP000494040"/>
    </source>
</evidence>
<evidence type="ECO:0000256" key="10">
    <source>
        <dbReference type="ARBA" id="ARBA00023170"/>
    </source>
</evidence>
<dbReference type="PROSITE" id="PS51470">
    <property type="entry name" value="FG_GAP"/>
    <property type="match status" value="4"/>
</dbReference>
<dbReference type="GO" id="GO:0005178">
    <property type="term" value="F:integrin binding"/>
    <property type="evidence" value="ECO:0007669"/>
    <property type="project" value="TreeGrafter"/>
</dbReference>
<reference evidence="17" key="1">
    <citation type="submission" date="2022-01" db="UniProtKB">
        <authorList>
            <consortium name="EnsemblMetazoa"/>
        </authorList>
    </citation>
    <scope>IDENTIFICATION</scope>
</reference>
<keyword evidence="5" id="KW-0677">Repeat</keyword>
<organism evidence="17 18">
    <name type="scientific">Cimex lectularius</name>
    <name type="common">Bed bug</name>
    <name type="synonym">Acanthia lectularia</name>
    <dbReference type="NCBI Taxonomy" id="79782"/>
    <lineage>
        <taxon>Eukaryota</taxon>
        <taxon>Metazoa</taxon>
        <taxon>Ecdysozoa</taxon>
        <taxon>Arthropoda</taxon>
        <taxon>Hexapoda</taxon>
        <taxon>Insecta</taxon>
        <taxon>Pterygota</taxon>
        <taxon>Neoptera</taxon>
        <taxon>Paraneoptera</taxon>
        <taxon>Hemiptera</taxon>
        <taxon>Heteroptera</taxon>
        <taxon>Panheteroptera</taxon>
        <taxon>Cimicomorpha</taxon>
        <taxon>Cimicidae</taxon>
        <taxon>Cimex</taxon>
    </lineage>
</organism>
<evidence type="ECO:0000256" key="12">
    <source>
        <dbReference type="PROSITE-ProRule" id="PRU00803"/>
    </source>
</evidence>
<feature type="repeat" description="FG-GAP" evidence="12">
    <location>
        <begin position="411"/>
        <end position="474"/>
    </location>
</feature>
<dbReference type="Gene3D" id="1.20.5.930">
    <property type="entry name" value="Bicelle-embedded integrin alpha(iib) transmembrane segment"/>
    <property type="match status" value="1"/>
</dbReference>
<dbReference type="GO" id="GO:0048513">
    <property type="term" value="P:animal organ development"/>
    <property type="evidence" value="ECO:0007669"/>
    <property type="project" value="UniProtKB-ARBA"/>
</dbReference>
<dbReference type="InterPro" id="IPR013519">
    <property type="entry name" value="Int_alpha_beta-p"/>
</dbReference>
<feature type="domain" description="Integrin alpha third immunoglobulin-like" evidence="16">
    <location>
        <begin position="778"/>
        <end position="993"/>
    </location>
</feature>
<dbReference type="Pfam" id="PF08441">
    <property type="entry name" value="Integrin_A_Ig_1"/>
    <property type="match status" value="1"/>
</dbReference>
<dbReference type="PANTHER" id="PTHR23220:SF122">
    <property type="entry name" value="INTEGRIN ALPHA-PS1"/>
    <property type="match status" value="1"/>
</dbReference>
<sequence length="1065" mass="119406">MTALELVLALVTLLARESHCFNFETRLPVIKEGRAGSYFGFSVALHEISDRLPQSQQLSNSRLLVGAPLDKNLQPQTNRSGALWQCPLTNKQNDCSQVYTDGIIDVDDLHPVPPSEFEIKEGQWLGVTVRSLGKGKKVMVCAHRYITKYDGLRHGKGHCYTLYSDLTIEVLVNPCKGRPTEREHEQYAYCQVGTSLMLINDTAIFGSPGPYTWRGTVFVSSIADSFLYRDKTIYYTPHFEDNSPVDKYSYLGMAVTAGDYFGEGIAYAAGAPRSNGTGQVVIFSRKNAVISMTTRMILSGEIITSNFGYELCTADVNGDRLPDLIVGAPNYFDKHHGGAIYIYINHQNDCSLQCEEPIKITGQHESRFGISITNLGDINKDGCDDIAVGAPYENDGVVYIFLGSPNGTLPEPSQVISGSDYKSKSFGYSLNGGVDVDHNDYPDLLIGAFESSQVILLRTRPIIEITTMLKSESAIRNIDPTSKYCADYPDINLACFKFHACVSIHGLGKGKISSIDSKLELNYVLQGDVTNRFPRVFIGNDLKSKPHKKNEIIALSRHNLTYYSTCHEDIVFLKEDTKDIQSPISLRLSYSLIQKEPPVYNEDASFQSMSNYPILNKQQSDKIFQATFLKDCGDNDICESQLQIDSALLLPKSKLGGTWDLPLGEYKEVVVNTTVHNLKESAYEAFLIVNHSPSLSYVAQQGGTASCTRVNETEVVCALGNPLESNAMVNIILRFEPLSIIDEMSQVEFNLYANTTSKLEDSQGTVKLMAVIVRKAELTLKGSTRQQEVLYHGTVRGESEMEYKDQTGMRIRHTYEVVNNGPSHVNNVEIHVEWPFQVANNKPRGKWLLYMDEEPTIEAEEGGVCYTTPEQVNPLKLKDRNTLQTRQRRNHTEKFRYKRDIEMVVKKDPDNVVRMNCRNKTAFCYRFHCIVYKLLAKQSAVVTVMSRLWNSTLVEDYPNVKSVEIASFAKLYVKQHGITITSKSTDTEAQIVTVAIGHSLKQQGSDVIEWWMILVGVVTGILLLLLFVLCLCKCGFFKRSRPNNKISGKVIEQKERLTSDDNMDY</sequence>
<evidence type="ECO:0000259" key="15">
    <source>
        <dbReference type="Pfam" id="PF20805"/>
    </source>
</evidence>
<evidence type="ECO:0008006" key="19">
    <source>
        <dbReference type="Google" id="ProtNLM"/>
    </source>
</evidence>
<dbReference type="Pfam" id="PF01839">
    <property type="entry name" value="FG-GAP"/>
    <property type="match status" value="2"/>
</dbReference>
<keyword evidence="10 13" id="KW-0675">Receptor</keyword>
<evidence type="ECO:0000256" key="1">
    <source>
        <dbReference type="ARBA" id="ARBA00004479"/>
    </source>
</evidence>
<dbReference type="GO" id="GO:0007229">
    <property type="term" value="P:integrin-mediated signaling pathway"/>
    <property type="evidence" value="ECO:0007669"/>
    <property type="project" value="UniProtKB-KW"/>
</dbReference>
<dbReference type="CTD" id="32275"/>
<keyword evidence="18" id="KW-1185">Reference proteome</keyword>
<dbReference type="InterPro" id="IPR032695">
    <property type="entry name" value="Integrin_dom_sf"/>
</dbReference>
<keyword evidence="11" id="KW-0325">Glycoprotein</keyword>
<feature type="repeat" description="FG-GAP" evidence="12">
    <location>
        <begin position="293"/>
        <end position="352"/>
    </location>
</feature>
<dbReference type="PRINTS" id="PR01185">
    <property type="entry name" value="INTEGRINA"/>
</dbReference>
<dbReference type="Gene3D" id="2.60.40.1460">
    <property type="entry name" value="Integrin domains. Chain A, domain 2"/>
    <property type="match status" value="1"/>
</dbReference>
<evidence type="ECO:0000259" key="14">
    <source>
        <dbReference type="Pfam" id="PF08441"/>
    </source>
</evidence>
<feature type="repeat" description="FG-GAP" evidence="12">
    <location>
        <begin position="353"/>
        <end position="410"/>
    </location>
</feature>
<keyword evidence="8 13" id="KW-0401">Integrin</keyword>
<dbReference type="Pfam" id="PF20805">
    <property type="entry name" value="Integrin_A_Ig_2"/>
    <property type="match status" value="1"/>
</dbReference>
<evidence type="ECO:0000259" key="16">
    <source>
        <dbReference type="Pfam" id="PF20806"/>
    </source>
</evidence>
<name>A0A8I6TDU4_CIMLE</name>
<dbReference type="GO" id="GO:0007160">
    <property type="term" value="P:cell-matrix adhesion"/>
    <property type="evidence" value="ECO:0007669"/>
    <property type="project" value="TreeGrafter"/>
</dbReference>
<proteinExistence type="inferred from homology"/>
<dbReference type="InterPro" id="IPR000413">
    <property type="entry name" value="Integrin_alpha"/>
</dbReference>
<dbReference type="InterPro" id="IPR028994">
    <property type="entry name" value="Integrin_alpha_N"/>
</dbReference>